<dbReference type="EMBL" id="BTRK01000001">
    <property type="protein sequence ID" value="GMR29985.1"/>
    <property type="molecule type" value="Genomic_DNA"/>
</dbReference>
<evidence type="ECO:0000313" key="3">
    <source>
        <dbReference type="Proteomes" id="UP001328107"/>
    </source>
</evidence>
<dbReference type="AlphaFoldDB" id="A0AAN4Z3F0"/>
<sequence length="77" mass="9165">MLNYHAFKTVLKHCYRIRNTTAEVFFKAKQEQNKVSRTPPRRSRRSRVIRSDAIRARLAPPRMPSRNPNLWASPKFL</sequence>
<name>A0AAN4Z3F0_9BILA</name>
<gene>
    <name evidence="2" type="ORF">PMAYCL1PPCAC_00180</name>
</gene>
<protein>
    <submittedName>
        <fullName evidence="2">Uncharacterized protein</fullName>
    </submittedName>
</protein>
<feature type="non-terminal residue" evidence="2">
    <location>
        <position position="77"/>
    </location>
</feature>
<dbReference type="Proteomes" id="UP001328107">
    <property type="component" value="Unassembled WGS sequence"/>
</dbReference>
<reference evidence="3" key="1">
    <citation type="submission" date="2022-10" db="EMBL/GenBank/DDBJ databases">
        <title>Genome assembly of Pristionchus species.</title>
        <authorList>
            <person name="Yoshida K."/>
            <person name="Sommer R.J."/>
        </authorList>
    </citation>
    <scope>NUCLEOTIDE SEQUENCE [LARGE SCALE GENOMIC DNA]</scope>
    <source>
        <strain evidence="3">RS5460</strain>
    </source>
</reference>
<feature type="compositionally biased region" description="Basic residues" evidence="1">
    <location>
        <begin position="39"/>
        <end position="48"/>
    </location>
</feature>
<accession>A0AAN4Z3F0</accession>
<comment type="caution">
    <text evidence="2">The sequence shown here is derived from an EMBL/GenBank/DDBJ whole genome shotgun (WGS) entry which is preliminary data.</text>
</comment>
<keyword evidence="3" id="KW-1185">Reference proteome</keyword>
<feature type="region of interest" description="Disordered" evidence="1">
    <location>
        <begin position="30"/>
        <end position="77"/>
    </location>
</feature>
<evidence type="ECO:0000313" key="2">
    <source>
        <dbReference type="EMBL" id="GMR29985.1"/>
    </source>
</evidence>
<organism evidence="2 3">
    <name type="scientific">Pristionchus mayeri</name>
    <dbReference type="NCBI Taxonomy" id="1317129"/>
    <lineage>
        <taxon>Eukaryota</taxon>
        <taxon>Metazoa</taxon>
        <taxon>Ecdysozoa</taxon>
        <taxon>Nematoda</taxon>
        <taxon>Chromadorea</taxon>
        <taxon>Rhabditida</taxon>
        <taxon>Rhabditina</taxon>
        <taxon>Diplogasteromorpha</taxon>
        <taxon>Diplogasteroidea</taxon>
        <taxon>Neodiplogasteridae</taxon>
        <taxon>Pristionchus</taxon>
    </lineage>
</organism>
<evidence type="ECO:0000256" key="1">
    <source>
        <dbReference type="SAM" id="MobiDB-lite"/>
    </source>
</evidence>
<proteinExistence type="predicted"/>